<dbReference type="SUPFAM" id="SSF56219">
    <property type="entry name" value="DNase I-like"/>
    <property type="match status" value="1"/>
</dbReference>
<sequence length="294" mass="32684">MKLGSLLFRILTHNIRYATTSPSTGEQPWSVRAPHIVNELDYHSRLNPESFVCLQEALHNQVTDVLAGLNSRPHASSQGDDGKWAFYGVGRNDGKQAGEYSPIFYRPAVWKLQEKETVWLSETPSVPSKGWDAASIRIVTIGVFNHLATNTTLLAMNTHLDDQGSKSRHESAKLILSLIGKYLARHPEIKGNFLAGDFNSDEGQEAYREFTKPGSSIVDTYKRVPASQRYGDEITFTGFDGKTQGSRIDYVMVGPQSSSSAIPFTVNGYAVMPNRFENRIYNSDHRAVVADVTL</sequence>
<dbReference type="Proteomes" id="UP000002669">
    <property type="component" value="Unassembled WGS sequence"/>
</dbReference>
<dbReference type="EMBL" id="DS989828">
    <property type="protein sequence ID" value="EFR04753.1"/>
    <property type="molecule type" value="Genomic_DNA"/>
</dbReference>
<dbReference type="PANTHER" id="PTHR12121">
    <property type="entry name" value="CARBON CATABOLITE REPRESSOR PROTEIN 4"/>
    <property type="match status" value="1"/>
</dbReference>
<evidence type="ECO:0000313" key="3">
    <source>
        <dbReference type="Proteomes" id="UP000002669"/>
    </source>
</evidence>
<dbReference type="AlphaFoldDB" id="E4V429"/>
<name>E4V429_ARTGP</name>
<organism evidence="3">
    <name type="scientific">Arthroderma gypseum (strain ATCC MYA-4604 / CBS 118893)</name>
    <name type="common">Microsporum gypseum</name>
    <dbReference type="NCBI Taxonomy" id="535722"/>
    <lineage>
        <taxon>Eukaryota</taxon>
        <taxon>Fungi</taxon>
        <taxon>Dikarya</taxon>
        <taxon>Ascomycota</taxon>
        <taxon>Pezizomycotina</taxon>
        <taxon>Eurotiomycetes</taxon>
        <taxon>Eurotiomycetidae</taxon>
        <taxon>Onygenales</taxon>
        <taxon>Arthrodermataceae</taxon>
        <taxon>Nannizzia</taxon>
    </lineage>
</organism>
<dbReference type="CDD" id="cd09083">
    <property type="entry name" value="EEP-1"/>
    <property type="match status" value="1"/>
</dbReference>
<keyword evidence="2" id="KW-0540">Nuclease</keyword>
<keyword evidence="2" id="KW-0378">Hydrolase</keyword>
<dbReference type="eggNOG" id="ENOG502S5BH">
    <property type="taxonomic scope" value="Eukaryota"/>
</dbReference>
<protein>
    <submittedName>
        <fullName evidence="2">Endonuclease/exonuclease/phosphatase</fullName>
    </submittedName>
</protein>
<dbReference type="GeneID" id="10025757"/>
<dbReference type="InterPro" id="IPR050410">
    <property type="entry name" value="CCR4/nocturin_mRNA_transcr"/>
</dbReference>
<dbReference type="InterPro" id="IPR005135">
    <property type="entry name" value="Endo/exonuclease/phosphatase"/>
</dbReference>
<dbReference type="STRING" id="535722.E4V429"/>
<proteinExistence type="predicted"/>
<feature type="domain" description="Endonuclease/exonuclease/phosphatase" evidence="1">
    <location>
        <begin position="11"/>
        <end position="255"/>
    </location>
</feature>
<dbReference type="VEuPathDB" id="FungiDB:MGYG_07761"/>
<evidence type="ECO:0000313" key="2">
    <source>
        <dbReference type="EMBL" id="EFR04753.1"/>
    </source>
</evidence>
<dbReference type="FunFam" id="3.60.10.10:FF:000101">
    <property type="entry name" value="Endonuclease/exonuclease/phosphatase family protein"/>
    <property type="match status" value="1"/>
</dbReference>
<gene>
    <name evidence="2" type="ORF">MGYG_07761</name>
</gene>
<dbReference type="Pfam" id="PF03372">
    <property type="entry name" value="Exo_endo_phos"/>
    <property type="match status" value="1"/>
</dbReference>
<keyword evidence="2" id="KW-0255">Endonuclease</keyword>
<dbReference type="GO" id="GO:0000175">
    <property type="term" value="F:3'-5'-RNA exonuclease activity"/>
    <property type="evidence" value="ECO:0007669"/>
    <property type="project" value="TreeGrafter"/>
</dbReference>
<accession>E4V429</accession>
<dbReference type="InterPro" id="IPR036691">
    <property type="entry name" value="Endo/exonu/phosph_ase_sf"/>
</dbReference>
<dbReference type="Gene3D" id="3.60.10.10">
    <property type="entry name" value="Endonuclease/exonuclease/phosphatase"/>
    <property type="match status" value="1"/>
</dbReference>
<dbReference type="OrthoDB" id="276515at2759"/>
<dbReference type="GO" id="GO:0004519">
    <property type="term" value="F:endonuclease activity"/>
    <property type="evidence" value="ECO:0007669"/>
    <property type="project" value="UniProtKB-KW"/>
</dbReference>
<keyword evidence="3" id="KW-1185">Reference proteome</keyword>
<reference evidence="3" key="1">
    <citation type="journal article" date="2012" name="MBio">
        <title>Comparative genome analysis of Trichophyton rubrum and related dermatophytes reveals candidate genes involved in infection.</title>
        <authorList>
            <person name="Martinez D.A."/>
            <person name="Oliver B.G."/>
            <person name="Graeser Y."/>
            <person name="Goldberg J.M."/>
            <person name="Li W."/>
            <person name="Martinez-Rossi N.M."/>
            <person name="Monod M."/>
            <person name="Shelest E."/>
            <person name="Barton R.C."/>
            <person name="Birch E."/>
            <person name="Brakhage A.A."/>
            <person name="Chen Z."/>
            <person name="Gurr S.J."/>
            <person name="Heiman D."/>
            <person name="Heitman J."/>
            <person name="Kosti I."/>
            <person name="Rossi A."/>
            <person name="Saif S."/>
            <person name="Samalova M."/>
            <person name="Saunders C.W."/>
            <person name="Shea T."/>
            <person name="Summerbell R.C."/>
            <person name="Xu J."/>
            <person name="Young S."/>
            <person name="Zeng Q."/>
            <person name="Birren B.W."/>
            <person name="Cuomo C.A."/>
            <person name="White T.C."/>
        </authorList>
    </citation>
    <scope>NUCLEOTIDE SEQUENCE [LARGE SCALE GENOMIC DNA]</scope>
    <source>
        <strain evidence="3">ATCC MYA-4604 / CBS 118893</strain>
    </source>
</reference>
<dbReference type="RefSeq" id="XP_003170516.1">
    <property type="nucleotide sequence ID" value="XM_003170468.1"/>
</dbReference>
<keyword evidence="2" id="KW-0269">Exonuclease</keyword>
<evidence type="ECO:0000259" key="1">
    <source>
        <dbReference type="Pfam" id="PF03372"/>
    </source>
</evidence>
<dbReference type="InParanoid" id="E4V429"/>
<dbReference type="PANTHER" id="PTHR12121:SF36">
    <property type="entry name" value="ENDONUCLEASE_EXONUCLEASE_PHOSPHATASE DOMAIN-CONTAINING PROTEIN"/>
    <property type="match status" value="1"/>
</dbReference>
<dbReference type="OMA" id="FYRPAVW"/>
<dbReference type="HOGENOM" id="CLU_030508_0_0_1"/>